<dbReference type="RefSeq" id="WP_091471870.1">
    <property type="nucleotide sequence ID" value="NZ_FNFX01000003.1"/>
</dbReference>
<keyword evidence="3 7" id="KW-0227">DNA damage</keyword>
<organism evidence="9 10">
    <name type="scientific">Methylophilus rhizosphaerae</name>
    <dbReference type="NCBI Taxonomy" id="492660"/>
    <lineage>
        <taxon>Bacteria</taxon>
        <taxon>Pseudomonadati</taxon>
        <taxon>Pseudomonadota</taxon>
        <taxon>Betaproteobacteria</taxon>
        <taxon>Nitrosomonadales</taxon>
        <taxon>Methylophilaceae</taxon>
        <taxon>Methylophilus</taxon>
    </lineage>
</organism>
<dbReference type="InterPro" id="IPR003717">
    <property type="entry name" value="RecO"/>
</dbReference>
<dbReference type="Pfam" id="PF11967">
    <property type="entry name" value="RecO_N"/>
    <property type="match status" value="1"/>
</dbReference>
<accession>A0A1G9DBD2</accession>
<evidence type="ECO:0000313" key="10">
    <source>
        <dbReference type="Proteomes" id="UP000198629"/>
    </source>
</evidence>
<keyword evidence="5 7" id="KW-0234">DNA repair</keyword>
<dbReference type="Gene3D" id="1.20.1440.120">
    <property type="entry name" value="Recombination protein O, C-terminal domain"/>
    <property type="match status" value="1"/>
</dbReference>
<reference evidence="10" key="1">
    <citation type="submission" date="2016-10" db="EMBL/GenBank/DDBJ databases">
        <authorList>
            <person name="Varghese N."/>
            <person name="Submissions S."/>
        </authorList>
    </citation>
    <scope>NUCLEOTIDE SEQUENCE [LARGE SCALE GENOMIC DNA]</scope>
    <source>
        <strain evidence="10">CBMB127</strain>
    </source>
</reference>
<dbReference type="GO" id="GO:0006302">
    <property type="term" value="P:double-strand break repair"/>
    <property type="evidence" value="ECO:0007669"/>
    <property type="project" value="TreeGrafter"/>
</dbReference>
<evidence type="ECO:0000256" key="7">
    <source>
        <dbReference type="HAMAP-Rule" id="MF_00201"/>
    </source>
</evidence>
<dbReference type="InterPro" id="IPR037278">
    <property type="entry name" value="ARFGAP/RecO"/>
</dbReference>
<evidence type="ECO:0000256" key="6">
    <source>
        <dbReference type="ARBA" id="ARBA00033409"/>
    </source>
</evidence>
<dbReference type="InterPro" id="IPR042242">
    <property type="entry name" value="RecO_C"/>
</dbReference>
<dbReference type="Proteomes" id="UP000198629">
    <property type="component" value="Unassembled WGS sequence"/>
</dbReference>
<dbReference type="GO" id="GO:0043590">
    <property type="term" value="C:bacterial nucleoid"/>
    <property type="evidence" value="ECO:0007669"/>
    <property type="project" value="TreeGrafter"/>
</dbReference>
<evidence type="ECO:0000256" key="3">
    <source>
        <dbReference type="ARBA" id="ARBA00022763"/>
    </source>
</evidence>
<comment type="similarity">
    <text evidence="1 7">Belongs to the RecO family.</text>
</comment>
<evidence type="ECO:0000256" key="2">
    <source>
        <dbReference type="ARBA" id="ARBA00021310"/>
    </source>
</evidence>
<dbReference type="GO" id="GO:0006310">
    <property type="term" value="P:DNA recombination"/>
    <property type="evidence" value="ECO:0007669"/>
    <property type="project" value="UniProtKB-UniRule"/>
</dbReference>
<protein>
    <recommendedName>
        <fullName evidence="2 7">DNA repair protein RecO</fullName>
    </recommendedName>
    <alternativeName>
        <fullName evidence="6 7">Recombination protein O</fullName>
    </alternativeName>
</protein>
<comment type="function">
    <text evidence="7">Involved in DNA repair and RecF pathway recombination.</text>
</comment>
<keyword evidence="4 7" id="KW-0233">DNA recombination</keyword>
<dbReference type="PANTHER" id="PTHR33991:SF1">
    <property type="entry name" value="DNA REPAIR PROTEIN RECO"/>
    <property type="match status" value="1"/>
</dbReference>
<dbReference type="InterPro" id="IPR022572">
    <property type="entry name" value="DNA_rep/recomb_RecO_N"/>
</dbReference>
<evidence type="ECO:0000256" key="1">
    <source>
        <dbReference type="ARBA" id="ARBA00007452"/>
    </source>
</evidence>
<dbReference type="OrthoDB" id="9804792at2"/>
<dbReference type="PANTHER" id="PTHR33991">
    <property type="entry name" value="DNA REPAIR PROTEIN RECO"/>
    <property type="match status" value="1"/>
</dbReference>
<keyword evidence="10" id="KW-1185">Reference proteome</keyword>
<dbReference type="NCBIfam" id="TIGR00613">
    <property type="entry name" value="reco"/>
    <property type="match status" value="1"/>
</dbReference>
<evidence type="ECO:0000259" key="8">
    <source>
        <dbReference type="Pfam" id="PF11967"/>
    </source>
</evidence>
<sequence length="250" mass="28065">MAVSSSDSGSHKQSQQPVFILHTYPFKETSLVVEMFSRDLGRIAAVAKGARRPLSAMRGMLQSFQQLAGTWSGKNELKTLHGLEWMTGLTLLRGDALMCGFYMNELLLRLLPRDDAHVQLFEYYAQTIQLLSSLQHVPASGQLAEIMRRFELKMLQELGYAVPLNHDENGEIIHADETYRFEADYGACAPSATKNGVLIQGGSLLDMARGNYSNVTTQAQSKQLMRYLLQHYLGEKPLHTRQLLVDLQGF</sequence>
<dbReference type="SUPFAM" id="SSF50249">
    <property type="entry name" value="Nucleic acid-binding proteins"/>
    <property type="match status" value="1"/>
</dbReference>
<feature type="domain" description="DNA replication/recombination mediator RecO N-terminal" evidence="8">
    <location>
        <begin position="15"/>
        <end position="86"/>
    </location>
</feature>
<dbReference type="InterPro" id="IPR012340">
    <property type="entry name" value="NA-bd_OB-fold"/>
</dbReference>
<evidence type="ECO:0000313" key="9">
    <source>
        <dbReference type="EMBL" id="SDK61202.1"/>
    </source>
</evidence>
<evidence type="ECO:0000256" key="4">
    <source>
        <dbReference type="ARBA" id="ARBA00023172"/>
    </source>
</evidence>
<proteinExistence type="inferred from homology"/>
<dbReference type="STRING" id="492660.SAMN05192566_1890"/>
<gene>
    <name evidence="7" type="primary">recO</name>
    <name evidence="9" type="ORF">SAMN05192566_1890</name>
</gene>
<dbReference type="EMBL" id="FNFX01000003">
    <property type="protein sequence ID" value="SDK61202.1"/>
    <property type="molecule type" value="Genomic_DNA"/>
</dbReference>
<evidence type="ECO:0000256" key="5">
    <source>
        <dbReference type="ARBA" id="ARBA00023204"/>
    </source>
</evidence>
<name>A0A1G9DBD2_9PROT</name>
<dbReference type="Gene3D" id="2.40.50.140">
    <property type="entry name" value="Nucleic acid-binding proteins"/>
    <property type="match status" value="1"/>
</dbReference>
<dbReference type="Pfam" id="PF02565">
    <property type="entry name" value="RecO_C"/>
    <property type="match status" value="1"/>
</dbReference>
<dbReference type="AlphaFoldDB" id="A0A1G9DBD2"/>
<dbReference type="HAMAP" id="MF_00201">
    <property type="entry name" value="RecO"/>
    <property type="match status" value="1"/>
</dbReference>
<dbReference type="SUPFAM" id="SSF57863">
    <property type="entry name" value="ArfGap/RecO-like zinc finger"/>
    <property type="match status" value="1"/>
</dbReference>